<evidence type="ECO:0000313" key="8">
    <source>
        <dbReference type="EMBL" id="NDU43153.1"/>
    </source>
</evidence>
<dbReference type="Pfam" id="PF13416">
    <property type="entry name" value="SBP_bac_8"/>
    <property type="match status" value="1"/>
</dbReference>
<dbReference type="PANTHER" id="PTHR30222">
    <property type="entry name" value="SPERMIDINE/PUTRESCINE-BINDING PERIPLASMIC PROTEIN"/>
    <property type="match status" value="1"/>
</dbReference>
<evidence type="ECO:0000256" key="2">
    <source>
        <dbReference type="ARBA" id="ARBA00022448"/>
    </source>
</evidence>
<dbReference type="PANTHER" id="PTHR30222:SF17">
    <property type="entry name" value="SPERMIDINE_PUTRESCINE-BINDING PERIPLASMIC PROTEIN"/>
    <property type="match status" value="1"/>
</dbReference>
<comment type="function">
    <text evidence="5">Required for the activity of the bacterial periplasmic transport system of putrescine.</text>
</comment>
<dbReference type="EMBL" id="WNJL01000037">
    <property type="protein sequence ID" value="NDU43153.1"/>
    <property type="molecule type" value="Genomic_DNA"/>
</dbReference>
<protein>
    <recommendedName>
        <fullName evidence="5">Putrescine-binding periplasmic protein</fullName>
    </recommendedName>
</protein>
<dbReference type="InterPro" id="IPR001188">
    <property type="entry name" value="Sperm_putr-bd"/>
</dbReference>
<dbReference type="GO" id="GO:0019808">
    <property type="term" value="F:polyamine binding"/>
    <property type="evidence" value="ECO:0007669"/>
    <property type="project" value="InterPro"/>
</dbReference>
<dbReference type="CDD" id="cd13590">
    <property type="entry name" value="PBP2_PotD_PotF_like"/>
    <property type="match status" value="1"/>
</dbReference>
<dbReference type="Gene3D" id="3.40.190.10">
    <property type="entry name" value="Periplasmic binding protein-like II"/>
    <property type="match status" value="2"/>
</dbReference>
<reference evidence="8" key="1">
    <citation type="submission" date="2019-11" db="EMBL/GenBank/DDBJ databases">
        <title>Acidithiobacillus ferrianus sp. nov.: a facultatively anaerobic and extremely acidophilic chemolithoautotroph.</title>
        <authorList>
            <person name="Norris P.R."/>
            <person name="Falagan C."/>
            <person name="Moya-Beltran A."/>
            <person name="Castro M."/>
            <person name="Quatrini R."/>
            <person name="Johnson D.B."/>
        </authorList>
    </citation>
    <scope>NUCLEOTIDE SEQUENCE [LARGE SCALE GENOMIC DNA]</scope>
    <source>
        <strain evidence="8">MG</strain>
    </source>
</reference>
<evidence type="ECO:0000256" key="4">
    <source>
        <dbReference type="ARBA" id="ARBA00022764"/>
    </source>
</evidence>
<evidence type="ECO:0000256" key="6">
    <source>
        <dbReference type="PIRSR" id="PIRSR019574-1"/>
    </source>
</evidence>
<evidence type="ECO:0000256" key="7">
    <source>
        <dbReference type="SAM" id="SignalP"/>
    </source>
</evidence>
<dbReference type="SUPFAM" id="SSF53850">
    <property type="entry name" value="Periplasmic binding protein-like II"/>
    <property type="match status" value="1"/>
</dbReference>
<evidence type="ECO:0000256" key="5">
    <source>
        <dbReference type="PIRNR" id="PIRNR019574"/>
    </source>
</evidence>
<comment type="similarity">
    <text evidence="5">Belongs to the bacterial solute-binding protein PotD/PotF family.</text>
</comment>
<evidence type="ECO:0000256" key="3">
    <source>
        <dbReference type="ARBA" id="ARBA00022729"/>
    </source>
</evidence>
<organism evidence="8">
    <name type="scientific">Acidithiobacillus ferrianus</name>
    <dbReference type="NCBI Taxonomy" id="2678518"/>
    <lineage>
        <taxon>Bacteria</taxon>
        <taxon>Pseudomonadati</taxon>
        <taxon>Pseudomonadota</taxon>
        <taxon>Acidithiobacillia</taxon>
        <taxon>Acidithiobacillales</taxon>
        <taxon>Acidithiobacillaceae</taxon>
        <taxon>Acidithiobacillus</taxon>
    </lineage>
</organism>
<dbReference type="AlphaFoldDB" id="A0A845U8H4"/>
<keyword evidence="3 7" id="KW-0732">Signal</keyword>
<proteinExistence type="inferred from homology"/>
<dbReference type="RefSeq" id="WP_163098384.1">
    <property type="nucleotide sequence ID" value="NZ_CP127523.1"/>
</dbReference>
<dbReference type="PIRSF" id="PIRSF019574">
    <property type="entry name" value="Periplasmic_polyamine_BP"/>
    <property type="match status" value="1"/>
</dbReference>
<evidence type="ECO:0000256" key="1">
    <source>
        <dbReference type="ARBA" id="ARBA00004418"/>
    </source>
</evidence>
<keyword evidence="4 5" id="KW-0574">Periplasm</keyword>
<comment type="caution">
    <text evidence="8">The sequence shown here is derived from an EMBL/GenBank/DDBJ whole genome shotgun (WGS) entry which is preliminary data.</text>
</comment>
<dbReference type="PRINTS" id="PR00909">
    <property type="entry name" value="SPERMDNBNDNG"/>
</dbReference>
<sequence>MRKPFKILAKTSIALALACTPLLAEAMPTLYLYNWTDYMSPNIIKKFEEKYHCKVVQNYYNSLGEMSAKLEAGGDSQYDIVVPSNYYIKRMVDAGLLTKLDPKLIPNMKNIMPQFQNPEYDPHNTYSVPYQWGMTGIGYDSSKVKLPDNTDGWALLFDPKLNEKYPFALMGGSGQDTIGAACAYLGYGFNCKGTADWMKAAKLIVATEKRHNFVGFMDGTPARHALTKGVIAAGIMFSGTISYDILKHPRKFGHIHYILPKSGAEIWVDNMCIPKNAPDKTLAYDFINFILNPKIGAELSNYNNYSSPNAASVIYLKPLLKTPYFLPDKETLAQLKYLPQLSGKELTEYNQIWTEVRSQ</sequence>
<name>A0A845U8H4_9PROT</name>
<comment type="subcellular location">
    <subcellularLocation>
        <location evidence="1 5">Periplasm</location>
    </subcellularLocation>
</comment>
<dbReference type="GO" id="GO:0015846">
    <property type="term" value="P:polyamine transport"/>
    <property type="evidence" value="ECO:0007669"/>
    <property type="project" value="InterPro"/>
</dbReference>
<dbReference type="InterPro" id="IPR006059">
    <property type="entry name" value="SBP"/>
</dbReference>
<gene>
    <name evidence="8" type="ORF">GL267_11075</name>
</gene>
<feature type="binding site" evidence="6">
    <location>
        <position position="86"/>
    </location>
    <ligand>
        <name>spermidine</name>
        <dbReference type="ChEBI" id="CHEBI:57834"/>
    </ligand>
</feature>
<dbReference type="GO" id="GO:0042597">
    <property type="term" value="C:periplasmic space"/>
    <property type="evidence" value="ECO:0007669"/>
    <property type="project" value="UniProtKB-SubCell"/>
</dbReference>
<feature type="chain" id="PRO_5033022002" description="Putrescine-binding periplasmic protein" evidence="7">
    <location>
        <begin position="27"/>
        <end position="359"/>
    </location>
</feature>
<accession>A0A845U8H4</accession>
<feature type="signal peptide" evidence="7">
    <location>
        <begin position="1"/>
        <end position="26"/>
    </location>
</feature>
<keyword evidence="2 5" id="KW-0813">Transport</keyword>